<dbReference type="PIRSF" id="PIRSF000136">
    <property type="entry name" value="LGO_GLO"/>
    <property type="match status" value="1"/>
</dbReference>
<evidence type="ECO:0000313" key="6">
    <source>
        <dbReference type="EMBL" id="GAA2097549.1"/>
    </source>
</evidence>
<keyword evidence="7" id="KW-1185">Reference proteome</keyword>
<keyword evidence="2" id="KW-0274">FAD</keyword>
<name>A0ABN2WSP5_9MICO</name>
<evidence type="ECO:0000313" key="7">
    <source>
        <dbReference type="Proteomes" id="UP001500984"/>
    </source>
</evidence>
<feature type="region of interest" description="Disordered" evidence="4">
    <location>
        <begin position="1"/>
        <end position="32"/>
    </location>
</feature>
<gene>
    <name evidence="6" type="ORF">GCM10009823_18270</name>
</gene>
<dbReference type="InterPro" id="IPR016169">
    <property type="entry name" value="FAD-bd_PCMH_sub2"/>
</dbReference>
<dbReference type="PANTHER" id="PTHR43762">
    <property type="entry name" value="L-GULONOLACTONE OXIDASE"/>
    <property type="match status" value="1"/>
</dbReference>
<dbReference type="InterPro" id="IPR006094">
    <property type="entry name" value="Oxid_FAD_bind_N"/>
</dbReference>
<dbReference type="RefSeq" id="WP_344336958.1">
    <property type="nucleotide sequence ID" value="NZ_BAAAPZ010000007.1"/>
</dbReference>
<dbReference type="InterPro" id="IPR007173">
    <property type="entry name" value="ALO_C"/>
</dbReference>
<dbReference type="NCBIfam" id="TIGR01679">
    <property type="entry name" value="bact_FAD_ox"/>
    <property type="match status" value="1"/>
</dbReference>
<feature type="compositionally biased region" description="Low complexity" evidence="4">
    <location>
        <begin position="1"/>
        <end position="23"/>
    </location>
</feature>
<dbReference type="InterPro" id="IPR016171">
    <property type="entry name" value="Vanillyl_alc_oxidase_C-sub2"/>
</dbReference>
<dbReference type="Gene3D" id="3.30.465.10">
    <property type="match status" value="1"/>
</dbReference>
<keyword evidence="1" id="KW-0285">Flavoprotein</keyword>
<dbReference type="SUPFAM" id="SSF55103">
    <property type="entry name" value="FAD-linked oxidases, C-terminal domain"/>
    <property type="match status" value="1"/>
</dbReference>
<sequence>MEAAAGAQAPQQGAHAAEAAGGARRWQNWSRSQSCAPARMPVAAGLEDVRTAIREAAGAGGPLRVRGAGHSFGDNVVTAGTLLSLDGMTGLLEVDSAGGRVRAAAGTRLWELNAALDAHGLAMVNLGDIDRQSLAGAVSTGTHGTGATMGNLATLVEAVELVTASGDVLECTADEPDLLRAARLSDGALGVITAYTLRVAPAYRLRERLSSEPLEGLLENLDAEVRNNRHFEFFTFPYSDRAMVKRINPEPDEPETYGAEVRVTTEAAPLDRLDMAEACAKGIADPSRIPDLNRRLALSVGTHTTTGPSHKVLISSRDEVFMETEWAFPREAAQAVLTQMKTMVEERGLPVNFPFEVRFVRGDTDSLLSPAYGRDTCYIAAHVSLGLDHREFFAALTEIALAHGGRPHWGKWHDLDAAALAPLYPRWEEFQAVRRELDPHGAFANDHIRRVFGD</sequence>
<dbReference type="InterPro" id="IPR036318">
    <property type="entry name" value="FAD-bd_PCMH-like_sf"/>
</dbReference>
<dbReference type="Gene3D" id="3.30.70.2520">
    <property type="match status" value="1"/>
</dbReference>
<reference evidence="6 7" key="1">
    <citation type="journal article" date="2019" name="Int. J. Syst. Evol. Microbiol.">
        <title>The Global Catalogue of Microorganisms (GCM) 10K type strain sequencing project: providing services to taxonomists for standard genome sequencing and annotation.</title>
        <authorList>
            <consortium name="The Broad Institute Genomics Platform"/>
            <consortium name="The Broad Institute Genome Sequencing Center for Infectious Disease"/>
            <person name="Wu L."/>
            <person name="Ma J."/>
        </authorList>
    </citation>
    <scope>NUCLEOTIDE SEQUENCE [LARGE SCALE GENOMIC DNA]</scope>
    <source>
        <strain evidence="6 7">JCM 15900</strain>
    </source>
</reference>
<dbReference type="SUPFAM" id="SSF56176">
    <property type="entry name" value="FAD-binding/transporter-associated domain-like"/>
    <property type="match status" value="1"/>
</dbReference>
<dbReference type="EMBL" id="BAAAPZ010000007">
    <property type="protein sequence ID" value="GAA2097549.1"/>
    <property type="molecule type" value="Genomic_DNA"/>
</dbReference>
<evidence type="ECO:0000256" key="3">
    <source>
        <dbReference type="ARBA" id="ARBA00023002"/>
    </source>
</evidence>
<dbReference type="InterPro" id="IPR016166">
    <property type="entry name" value="FAD-bd_PCMH"/>
</dbReference>
<evidence type="ECO:0000256" key="4">
    <source>
        <dbReference type="SAM" id="MobiDB-lite"/>
    </source>
</evidence>
<dbReference type="Pfam" id="PF04030">
    <property type="entry name" value="ALO"/>
    <property type="match status" value="1"/>
</dbReference>
<evidence type="ECO:0000256" key="2">
    <source>
        <dbReference type="ARBA" id="ARBA00022827"/>
    </source>
</evidence>
<comment type="caution">
    <text evidence="6">The sequence shown here is derived from an EMBL/GenBank/DDBJ whole genome shotgun (WGS) entry which is preliminary data.</text>
</comment>
<keyword evidence="3" id="KW-0560">Oxidoreductase</keyword>
<organism evidence="6 7">
    <name type="scientific">Brevibacterium salitolerans</name>
    <dbReference type="NCBI Taxonomy" id="1403566"/>
    <lineage>
        <taxon>Bacteria</taxon>
        <taxon>Bacillati</taxon>
        <taxon>Actinomycetota</taxon>
        <taxon>Actinomycetes</taxon>
        <taxon>Micrococcales</taxon>
        <taxon>Brevibacteriaceae</taxon>
        <taxon>Brevibacterium</taxon>
    </lineage>
</organism>
<dbReference type="InterPro" id="IPR016167">
    <property type="entry name" value="FAD-bd_PCMH_sub1"/>
</dbReference>
<dbReference type="InterPro" id="IPR016164">
    <property type="entry name" value="FAD-linked_Oxase-like_C"/>
</dbReference>
<dbReference type="Proteomes" id="UP001500984">
    <property type="component" value="Unassembled WGS sequence"/>
</dbReference>
<proteinExistence type="predicted"/>
<dbReference type="PANTHER" id="PTHR43762:SF1">
    <property type="entry name" value="D-ARABINONO-1,4-LACTONE OXIDASE"/>
    <property type="match status" value="1"/>
</dbReference>
<dbReference type="InterPro" id="IPR010031">
    <property type="entry name" value="FAD_lactone_oxidase-like"/>
</dbReference>
<dbReference type="Gene3D" id="3.30.43.10">
    <property type="entry name" value="Uridine Diphospho-n-acetylenolpyruvylglucosamine Reductase, domain 2"/>
    <property type="match status" value="1"/>
</dbReference>
<dbReference type="Pfam" id="PF01565">
    <property type="entry name" value="FAD_binding_4"/>
    <property type="match status" value="1"/>
</dbReference>
<dbReference type="PROSITE" id="PS51387">
    <property type="entry name" value="FAD_PCMH"/>
    <property type="match status" value="1"/>
</dbReference>
<evidence type="ECO:0000259" key="5">
    <source>
        <dbReference type="PROSITE" id="PS51387"/>
    </source>
</evidence>
<dbReference type="Gene3D" id="1.10.45.10">
    <property type="entry name" value="Vanillyl-alcohol Oxidase, Chain A, domain 4"/>
    <property type="match status" value="1"/>
</dbReference>
<protein>
    <submittedName>
        <fullName evidence="6">D-arabinono-1,4-lactone oxidase</fullName>
    </submittedName>
</protein>
<feature type="domain" description="FAD-binding PCMH-type" evidence="5">
    <location>
        <begin position="33"/>
        <end position="202"/>
    </location>
</feature>
<accession>A0ABN2WSP5</accession>
<evidence type="ECO:0000256" key="1">
    <source>
        <dbReference type="ARBA" id="ARBA00022630"/>
    </source>
</evidence>